<comment type="caution">
    <text evidence="1">The sequence shown here is derived from an EMBL/GenBank/DDBJ whole genome shotgun (WGS) entry which is preliminary data.</text>
</comment>
<accession>A0A2T7NR90</accession>
<dbReference type="Proteomes" id="UP000245119">
    <property type="component" value="Linkage Group LG10"/>
</dbReference>
<dbReference type="EMBL" id="PZQS01000010">
    <property type="protein sequence ID" value="PVD23695.1"/>
    <property type="molecule type" value="Genomic_DNA"/>
</dbReference>
<dbReference type="AlphaFoldDB" id="A0A2T7NR90"/>
<organism evidence="1 2">
    <name type="scientific">Pomacea canaliculata</name>
    <name type="common">Golden apple snail</name>
    <dbReference type="NCBI Taxonomy" id="400727"/>
    <lineage>
        <taxon>Eukaryota</taxon>
        <taxon>Metazoa</taxon>
        <taxon>Spiralia</taxon>
        <taxon>Lophotrochozoa</taxon>
        <taxon>Mollusca</taxon>
        <taxon>Gastropoda</taxon>
        <taxon>Caenogastropoda</taxon>
        <taxon>Architaenioglossa</taxon>
        <taxon>Ampullarioidea</taxon>
        <taxon>Ampullariidae</taxon>
        <taxon>Pomacea</taxon>
    </lineage>
</organism>
<protein>
    <submittedName>
        <fullName evidence="1">Uncharacterized protein</fullName>
    </submittedName>
</protein>
<evidence type="ECO:0000313" key="1">
    <source>
        <dbReference type="EMBL" id="PVD23695.1"/>
    </source>
</evidence>
<name>A0A2T7NR90_POMCA</name>
<proteinExistence type="predicted"/>
<evidence type="ECO:0000313" key="2">
    <source>
        <dbReference type="Proteomes" id="UP000245119"/>
    </source>
</evidence>
<sequence length="116" mass="13462">MRSRSLLTAAGHFDPNPHRHSPINVAPDRVRSRIYKRNSYTRDYLSDLVTCLNKRLRQDLTLIAIQRNDLAKTNQQHLQQHWPKPNKSGFARAFLTSSVLWIDVFVCLAESSDRYG</sequence>
<reference evidence="1 2" key="1">
    <citation type="submission" date="2018-04" db="EMBL/GenBank/DDBJ databases">
        <title>The genome of golden apple snail Pomacea canaliculata provides insight into stress tolerance and invasive adaptation.</title>
        <authorList>
            <person name="Liu C."/>
            <person name="Liu B."/>
            <person name="Ren Y."/>
            <person name="Zhang Y."/>
            <person name="Wang H."/>
            <person name="Li S."/>
            <person name="Jiang F."/>
            <person name="Yin L."/>
            <person name="Zhang G."/>
            <person name="Qian W."/>
            <person name="Fan W."/>
        </authorList>
    </citation>
    <scope>NUCLEOTIDE SEQUENCE [LARGE SCALE GENOMIC DNA]</scope>
    <source>
        <strain evidence="1">SZHN2017</strain>
        <tissue evidence="1">Muscle</tissue>
    </source>
</reference>
<keyword evidence="2" id="KW-1185">Reference proteome</keyword>
<gene>
    <name evidence="1" type="ORF">C0Q70_16968</name>
</gene>